<evidence type="ECO:0000313" key="7">
    <source>
        <dbReference type="EMBL" id="CAB5013485.1"/>
    </source>
</evidence>
<dbReference type="EMBL" id="CAFBLK010000196">
    <property type="protein sequence ID" value="CAB4874627.1"/>
    <property type="molecule type" value="Genomic_DNA"/>
</dbReference>
<dbReference type="AlphaFoldDB" id="A0A6J7Q9A2"/>
<keyword evidence="1" id="KW-1133">Transmembrane helix</keyword>
<dbReference type="EMBL" id="CAFAAH010000079">
    <property type="protein sequence ID" value="CAB4794726.1"/>
    <property type="molecule type" value="Genomic_DNA"/>
</dbReference>
<feature type="transmembrane region" description="Helical" evidence="1">
    <location>
        <begin position="59"/>
        <end position="79"/>
    </location>
</feature>
<reference evidence="7" key="1">
    <citation type="submission" date="2020-05" db="EMBL/GenBank/DDBJ databases">
        <authorList>
            <person name="Chiriac C."/>
            <person name="Salcher M."/>
            <person name="Ghai R."/>
            <person name="Kavagutti S V."/>
        </authorList>
    </citation>
    <scope>NUCLEOTIDE SEQUENCE</scope>
</reference>
<dbReference type="EMBL" id="CAFBPF010000097">
    <property type="protein sequence ID" value="CAB5013485.1"/>
    <property type="molecule type" value="Genomic_DNA"/>
</dbReference>
<dbReference type="EMBL" id="CAFBOR010000115">
    <property type="protein sequence ID" value="CAB4989799.1"/>
    <property type="molecule type" value="Genomic_DNA"/>
</dbReference>
<accession>A0A6J7Q9A2</accession>
<keyword evidence="1" id="KW-0812">Transmembrane</keyword>
<keyword evidence="1" id="KW-0472">Membrane</keyword>
<name>A0A6J7Q9A2_9ZZZZ</name>
<evidence type="ECO:0000313" key="2">
    <source>
        <dbReference type="EMBL" id="CAB4646240.1"/>
    </source>
</evidence>
<dbReference type="EMBL" id="CAEZZU010000147">
    <property type="protein sequence ID" value="CAB4783421.1"/>
    <property type="molecule type" value="Genomic_DNA"/>
</dbReference>
<evidence type="ECO:0000313" key="5">
    <source>
        <dbReference type="EMBL" id="CAB4874627.1"/>
    </source>
</evidence>
<evidence type="ECO:0000313" key="3">
    <source>
        <dbReference type="EMBL" id="CAB4783421.1"/>
    </source>
</evidence>
<feature type="transmembrane region" description="Helical" evidence="1">
    <location>
        <begin position="30"/>
        <end position="52"/>
    </location>
</feature>
<evidence type="ECO:0000313" key="6">
    <source>
        <dbReference type="EMBL" id="CAB4989799.1"/>
    </source>
</evidence>
<gene>
    <name evidence="2" type="ORF">UFOPK2242_00139</name>
    <name evidence="3" type="ORF">UFOPK2925_00995</name>
    <name evidence="4" type="ORF">UFOPK2996_00714</name>
    <name evidence="5" type="ORF">UFOPK3317_01080</name>
    <name evidence="6" type="ORF">UFOPK3974_00869</name>
    <name evidence="7" type="ORF">UFOPK4071_00843</name>
</gene>
<protein>
    <submittedName>
        <fullName evidence="7">Unannotated protein</fullName>
    </submittedName>
</protein>
<evidence type="ECO:0000313" key="4">
    <source>
        <dbReference type="EMBL" id="CAB4794726.1"/>
    </source>
</evidence>
<dbReference type="EMBL" id="CAEZWM010000006">
    <property type="protein sequence ID" value="CAB4646240.1"/>
    <property type="molecule type" value="Genomic_DNA"/>
</dbReference>
<sequence length="116" mass="12870">MNGNRFLNQSQPQTLYGATMLCYIDGAFGLLYGAGAGLLMLIAIGLLAGGYGIANEKRWGYVVAVGAAILQVGLLVLFYQLRVFGFPQIMNFMFDALLVALLLHPMSRDYQRLWFR</sequence>
<organism evidence="7">
    <name type="scientific">freshwater metagenome</name>
    <dbReference type="NCBI Taxonomy" id="449393"/>
    <lineage>
        <taxon>unclassified sequences</taxon>
        <taxon>metagenomes</taxon>
        <taxon>ecological metagenomes</taxon>
    </lineage>
</organism>
<proteinExistence type="predicted"/>
<evidence type="ECO:0000256" key="1">
    <source>
        <dbReference type="SAM" id="Phobius"/>
    </source>
</evidence>
<feature type="transmembrane region" description="Helical" evidence="1">
    <location>
        <begin position="85"/>
        <end position="103"/>
    </location>
</feature>